<proteinExistence type="predicted"/>
<dbReference type="EMBL" id="AGUE01000264">
    <property type="protein sequence ID" value="EHK96237.1"/>
    <property type="molecule type" value="Genomic_DNA"/>
</dbReference>
<comment type="caution">
    <text evidence="2">The sequence shown here is derived from an EMBL/GenBank/DDBJ whole genome shotgun (WGS) entry which is preliminary data.</text>
</comment>
<organism evidence="2 3">
    <name type="scientific">Glarea lozoyensis (strain ATCC 74030 / MF5533)</name>
    <dbReference type="NCBI Taxonomy" id="1104152"/>
    <lineage>
        <taxon>Eukaryota</taxon>
        <taxon>Fungi</taxon>
        <taxon>Dikarya</taxon>
        <taxon>Ascomycota</taxon>
        <taxon>Pezizomycotina</taxon>
        <taxon>Leotiomycetes</taxon>
        <taxon>Helotiales</taxon>
        <taxon>Helotiaceae</taxon>
        <taxon>Glarea</taxon>
    </lineage>
</organism>
<keyword evidence="3" id="KW-1185">Reference proteome</keyword>
<protein>
    <submittedName>
        <fullName evidence="2">Uncharacterized protein</fullName>
    </submittedName>
</protein>
<dbReference type="InParanoid" id="H0EYZ7"/>
<feature type="region of interest" description="Disordered" evidence="1">
    <location>
        <begin position="129"/>
        <end position="161"/>
    </location>
</feature>
<evidence type="ECO:0000313" key="3">
    <source>
        <dbReference type="Proteomes" id="UP000005446"/>
    </source>
</evidence>
<dbReference type="AlphaFoldDB" id="H0EYZ7"/>
<dbReference type="HOGENOM" id="CLU_1272419_0_0_1"/>
<feature type="compositionally biased region" description="Basic and acidic residues" evidence="1">
    <location>
        <begin position="18"/>
        <end position="30"/>
    </location>
</feature>
<dbReference type="Proteomes" id="UP000005446">
    <property type="component" value="Unassembled WGS sequence"/>
</dbReference>
<gene>
    <name evidence="2" type="ORF">M7I_8059</name>
</gene>
<evidence type="ECO:0000256" key="1">
    <source>
        <dbReference type="SAM" id="MobiDB-lite"/>
    </source>
</evidence>
<accession>H0EYZ7</accession>
<name>H0EYZ7_GLAL7</name>
<evidence type="ECO:0000313" key="2">
    <source>
        <dbReference type="EMBL" id="EHK96237.1"/>
    </source>
</evidence>
<dbReference type="OrthoDB" id="341898at2759"/>
<reference evidence="2 3" key="1">
    <citation type="journal article" date="2012" name="Eukaryot. Cell">
        <title>Genome sequence of the fungus Glarea lozoyensis: the first genome sequence of a species from the Helotiaceae family.</title>
        <authorList>
            <person name="Youssar L."/>
            <person name="Gruening B.A."/>
            <person name="Erxleben A."/>
            <person name="Guenther S."/>
            <person name="Huettel W."/>
        </authorList>
    </citation>
    <scope>NUCLEOTIDE SEQUENCE [LARGE SCALE GENOMIC DNA]</scope>
    <source>
        <strain evidence="3">ATCC 74030 / MF5533</strain>
    </source>
</reference>
<feature type="region of interest" description="Disordered" evidence="1">
    <location>
        <begin position="1"/>
        <end position="39"/>
    </location>
</feature>
<sequence>MDSEGDDEILKTFAAGNDIDHPSIKVDSKTGEAAPTAPTTDVAAELRAEGGVTQGELLRQEQRAGVVPVAQLSSNRGDTDGLGEEDEAPHARGPDEIGMEDTGPQASGHAAVGSGLNVSMKGIDVDAAVGRKEVPVSPKRDADEEIGGQEKKVKDGDEEMGDEVELVDVDGRKEGEGVGEKGENKGVDAVDGSVIRISCAQTAVHACIVWRKLGFAA</sequence>
<feature type="region of interest" description="Disordered" evidence="1">
    <location>
        <begin position="59"/>
        <end position="107"/>
    </location>
</feature>
<feature type="compositionally biased region" description="Basic and acidic residues" evidence="1">
    <location>
        <begin position="129"/>
        <end position="155"/>
    </location>
</feature>